<evidence type="ECO:0000256" key="3">
    <source>
        <dbReference type="ARBA" id="ARBA00022703"/>
    </source>
</evidence>
<dbReference type="Gene3D" id="1.10.437.10">
    <property type="entry name" value="Blc2-like"/>
    <property type="match status" value="1"/>
</dbReference>
<keyword evidence="3 5" id="KW-0053">Apoptosis</keyword>
<evidence type="ECO:0000313" key="8">
    <source>
        <dbReference type="Proteomes" id="UP001162480"/>
    </source>
</evidence>
<dbReference type="GO" id="GO:0005741">
    <property type="term" value="C:mitochondrial outer membrane"/>
    <property type="evidence" value="ECO:0007669"/>
    <property type="project" value="TreeGrafter"/>
</dbReference>
<keyword evidence="8" id="KW-1185">Reference proteome</keyword>
<feature type="domain" description="Apoptosis regulator Bcl-2 family BH4" evidence="6">
    <location>
        <begin position="136"/>
        <end position="155"/>
    </location>
</feature>
<accession>A0AA36B5C3</accession>
<dbReference type="CDD" id="cd06845">
    <property type="entry name" value="Bcl-2_like"/>
    <property type="match status" value="1"/>
</dbReference>
<proteinExistence type="inferred from homology"/>
<protein>
    <submittedName>
        <fullName evidence="7">-bclbcl-2-like-like 2</fullName>
    </submittedName>
</protein>
<dbReference type="PROSITE" id="PS01258">
    <property type="entry name" value="BH2"/>
    <property type="match status" value="1"/>
</dbReference>
<dbReference type="Proteomes" id="UP001162480">
    <property type="component" value="Chromosome 9"/>
</dbReference>
<evidence type="ECO:0000256" key="5">
    <source>
        <dbReference type="PROSITE-ProRule" id="PRU00025"/>
    </source>
</evidence>
<evidence type="ECO:0000313" key="7">
    <source>
        <dbReference type="EMBL" id="CAI9727649.1"/>
    </source>
</evidence>
<dbReference type="GO" id="GO:0097192">
    <property type="term" value="P:extrinsic apoptotic signaling pathway in absence of ligand"/>
    <property type="evidence" value="ECO:0007669"/>
    <property type="project" value="TreeGrafter"/>
</dbReference>
<evidence type="ECO:0000256" key="2">
    <source>
        <dbReference type="ARBA" id="ARBA00009458"/>
    </source>
</evidence>
<dbReference type="PANTHER" id="PTHR11256:SF50">
    <property type="entry name" value="APOPTOSIS REGULATOR CED-9"/>
    <property type="match status" value="1"/>
</dbReference>
<dbReference type="AlphaFoldDB" id="A0AA36B5C3"/>
<dbReference type="InterPro" id="IPR002475">
    <property type="entry name" value="Bcl2-like"/>
</dbReference>
<name>A0AA36B5C3_OCTVU</name>
<dbReference type="PROSITE" id="PS50063">
    <property type="entry name" value="BH4_2"/>
    <property type="match status" value="1"/>
</dbReference>
<dbReference type="PANTHER" id="PTHR11256">
    <property type="entry name" value="BCL-2 RELATED"/>
    <property type="match status" value="1"/>
</dbReference>
<dbReference type="InterPro" id="IPR046371">
    <property type="entry name" value="Bcl-2_BH1-3"/>
</dbReference>
<dbReference type="GO" id="GO:0008630">
    <property type="term" value="P:intrinsic apoptotic signaling pathway in response to DNA damage"/>
    <property type="evidence" value="ECO:0007669"/>
    <property type="project" value="TreeGrafter"/>
</dbReference>
<evidence type="ECO:0000256" key="1">
    <source>
        <dbReference type="ARBA" id="ARBA00004370"/>
    </source>
</evidence>
<dbReference type="InterPro" id="IPR036834">
    <property type="entry name" value="Bcl-2-like_sf"/>
</dbReference>
<dbReference type="InterPro" id="IPR026298">
    <property type="entry name" value="Bcl-2_fam"/>
</dbReference>
<dbReference type="GO" id="GO:0042981">
    <property type="term" value="P:regulation of apoptotic process"/>
    <property type="evidence" value="ECO:0007669"/>
    <property type="project" value="InterPro"/>
</dbReference>
<dbReference type="InterPro" id="IPR003093">
    <property type="entry name" value="Bcl2_BH4"/>
</dbReference>
<dbReference type="Pfam" id="PF00452">
    <property type="entry name" value="Bcl-2"/>
    <property type="match status" value="1"/>
</dbReference>
<reference evidence="7" key="1">
    <citation type="submission" date="2023-08" db="EMBL/GenBank/DDBJ databases">
        <authorList>
            <person name="Alioto T."/>
            <person name="Alioto T."/>
            <person name="Gomez Garrido J."/>
        </authorList>
    </citation>
    <scope>NUCLEOTIDE SEQUENCE</scope>
</reference>
<comment type="similarity">
    <text evidence="2">Belongs to the Bcl-2 family.</text>
</comment>
<feature type="short sequence motif" description="BH4" evidence="5">
    <location>
        <begin position="136"/>
        <end position="155"/>
    </location>
</feature>
<dbReference type="GO" id="GO:0051400">
    <property type="term" value="F:BH domain binding"/>
    <property type="evidence" value="ECO:0007669"/>
    <property type="project" value="TreeGrafter"/>
</dbReference>
<dbReference type="SUPFAM" id="SSF56854">
    <property type="entry name" value="Bcl-2 inhibitors of programmed cell death"/>
    <property type="match status" value="1"/>
</dbReference>
<keyword evidence="4" id="KW-0472">Membrane</keyword>
<gene>
    <name evidence="7" type="ORF">OCTVUL_1B015148</name>
</gene>
<sequence>MWIQLSCSVDFRESKLNTLFRLFISSSHFNFSWIVNSGTMLCGQRSKEMERFSHNLLKVQPAMPLTKKMKPHIKSEFVKELRQHKLFEEATRGEHLITKGYYVIFLGRRLLNNYSTNKDAMGSSSNNNSEMNVPVSRYLLEDYVNYRLRRQGFTWENCPCFDRRPSKVAISMRAMADEFEERYHDQFSNMCQQLHITQHTAYCTFQAVINELFSDQTINWGRIVALFSFSGALSLQSVEKEMPYLVDNIVEWAHTYLTDNLNPWINAHGGWDGFVEFYESGRDNQTGDIWPSLRNFCVFATGALGFLTLGAFLAQKS</sequence>
<dbReference type="InterPro" id="IPR020726">
    <property type="entry name" value="Bcl2_BH2_motif_CS"/>
</dbReference>
<organism evidence="7 8">
    <name type="scientific">Octopus vulgaris</name>
    <name type="common">Common octopus</name>
    <dbReference type="NCBI Taxonomy" id="6645"/>
    <lineage>
        <taxon>Eukaryota</taxon>
        <taxon>Metazoa</taxon>
        <taxon>Spiralia</taxon>
        <taxon>Lophotrochozoa</taxon>
        <taxon>Mollusca</taxon>
        <taxon>Cephalopoda</taxon>
        <taxon>Coleoidea</taxon>
        <taxon>Octopodiformes</taxon>
        <taxon>Octopoda</taxon>
        <taxon>Incirrata</taxon>
        <taxon>Octopodidae</taxon>
        <taxon>Octopus</taxon>
    </lineage>
</organism>
<evidence type="ECO:0000259" key="6">
    <source>
        <dbReference type="PROSITE" id="PS50063"/>
    </source>
</evidence>
<dbReference type="SMART" id="SM00337">
    <property type="entry name" value="BCL"/>
    <property type="match status" value="1"/>
</dbReference>
<dbReference type="PRINTS" id="PR01862">
    <property type="entry name" value="BCL2FAMILY"/>
</dbReference>
<dbReference type="EMBL" id="OX597822">
    <property type="protein sequence ID" value="CAI9727649.1"/>
    <property type="molecule type" value="Genomic_DNA"/>
</dbReference>
<evidence type="ECO:0000256" key="4">
    <source>
        <dbReference type="ARBA" id="ARBA00023136"/>
    </source>
</evidence>
<dbReference type="GO" id="GO:0001836">
    <property type="term" value="P:release of cytochrome c from mitochondria"/>
    <property type="evidence" value="ECO:0007669"/>
    <property type="project" value="TreeGrafter"/>
</dbReference>
<dbReference type="PROSITE" id="PS50062">
    <property type="entry name" value="BCL2_FAMILY"/>
    <property type="match status" value="1"/>
</dbReference>
<comment type="subcellular location">
    <subcellularLocation>
        <location evidence="1">Membrane</location>
    </subcellularLocation>
</comment>